<reference evidence="8 9" key="1">
    <citation type="submission" date="2018-11" db="EMBL/GenBank/DDBJ databases">
        <title>the genome of Mesorhizobium tamadayense DSM 28320.</title>
        <authorList>
            <person name="Gao J."/>
        </authorList>
    </citation>
    <scope>NUCLEOTIDE SEQUENCE [LARGE SCALE GENOMIC DNA]</scope>
    <source>
        <strain evidence="8 9">DSM 28320</strain>
    </source>
</reference>
<dbReference type="PROSITE" id="PS51007">
    <property type="entry name" value="CYTC"/>
    <property type="match status" value="1"/>
</dbReference>
<dbReference type="Pfam" id="PF00034">
    <property type="entry name" value="Cytochrom_C"/>
    <property type="match status" value="1"/>
</dbReference>
<evidence type="ECO:0000313" key="8">
    <source>
        <dbReference type="EMBL" id="RRI01557.1"/>
    </source>
</evidence>
<dbReference type="Gene3D" id="1.10.760.10">
    <property type="entry name" value="Cytochrome c-like domain"/>
    <property type="match status" value="1"/>
</dbReference>
<evidence type="ECO:0000256" key="4">
    <source>
        <dbReference type="ARBA" id="ARBA00022982"/>
    </source>
</evidence>
<dbReference type="RefSeq" id="WP_124999369.1">
    <property type="nucleotide sequence ID" value="NZ_RQXT01000015.1"/>
</dbReference>
<name>A0A3P3FSY1_9HYPH</name>
<dbReference type="PRINTS" id="PR00604">
    <property type="entry name" value="CYTCHRMECIAB"/>
</dbReference>
<keyword evidence="2 6" id="KW-0349">Heme</keyword>
<keyword evidence="9" id="KW-1185">Reference proteome</keyword>
<dbReference type="GO" id="GO:0046872">
    <property type="term" value="F:metal ion binding"/>
    <property type="evidence" value="ECO:0007669"/>
    <property type="project" value="UniProtKB-KW"/>
</dbReference>
<accession>A0A3P3FSY1</accession>
<dbReference type="GO" id="GO:0020037">
    <property type="term" value="F:heme binding"/>
    <property type="evidence" value="ECO:0007669"/>
    <property type="project" value="InterPro"/>
</dbReference>
<dbReference type="SUPFAM" id="SSF46626">
    <property type="entry name" value="Cytochrome c"/>
    <property type="match status" value="1"/>
</dbReference>
<comment type="caution">
    <text evidence="8">The sequence shown here is derived from an EMBL/GenBank/DDBJ whole genome shotgun (WGS) entry which is preliminary data.</text>
</comment>
<evidence type="ECO:0000256" key="1">
    <source>
        <dbReference type="ARBA" id="ARBA00022448"/>
    </source>
</evidence>
<evidence type="ECO:0000256" key="2">
    <source>
        <dbReference type="ARBA" id="ARBA00022617"/>
    </source>
</evidence>
<dbReference type="InterPro" id="IPR036909">
    <property type="entry name" value="Cyt_c-like_dom_sf"/>
</dbReference>
<dbReference type="InterPro" id="IPR009056">
    <property type="entry name" value="Cyt_c-like_dom"/>
</dbReference>
<evidence type="ECO:0000256" key="5">
    <source>
        <dbReference type="ARBA" id="ARBA00023004"/>
    </source>
</evidence>
<dbReference type="PANTHER" id="PTHR11961">
    <property type="entry name" value="CYTOCHROME C"/>
    <property type="match status" value="1"/>
</dbReference>
<evidence type="ECO:0000259" key="7">
    <source>
        <dbReference type="PROSITE" id="PS51007"/>
    </source>
</evidence>
<evidence type="ECO:0000313" key="9">
    <source>
        <dbReference type="Proteomes" id="UP000273786"/>
    </source>
</evidence>
<dbReference type="AlphaFoldDB" id="A0A3P3FSY1"/>
<protein>
    <submittedName>
        <fullName evidence="8">Cytochrome c family protein</fullName>
    </submittedName>
</protein>
<keyword evidence="1" id="KW-0813">Transport</keyword>
<gene>
    <name evidence="8" type="ORF">EH240_14415</name>
</gene>
<dbReference type="GO" id="GO:0009055">
    <property type="term" value="F:electron transfer activity"/>
    <property type="evidence" value="ECO:0007669"/>
    <property type="project" value="InterPro"/>
</dbReference>
<dbReference type="InterPro" id="IPR002327">
    <property type="entry name" value="Cyt_c_1A/1B"/>
</dbReference>
<proteinExistence type="predicted"/>
<feature type="domain" description="Cytochrome c" evidence="7">
    <location>
        <begin position="13"/>
        <end position="115"/>
    </location>
</feature>
<dbReference type="Proteomes" id="UP000273786">
    <property type="component" value="Unassembled WGS sequence"/>
</dbReference>
<evidence type="ECO:0000256" key="6">
    <source>
        <dbReference type="PROSITE-ProRule" id="PRU00433"/>
    </source>
</evidence>
<dbReference type="OrthoDB" id="9805828at2"/>
<dbReference type="EMBL" id="RQXT01000015">
    <property type="protein sequence ID" value="RRI01557.1"/>
    <property type="molecule type" value="Genomic_DNA"/>
</dbReference>
<evidence type="ECO:0000256" key="3">
    <source>
        <dbReference type="ARBA" id="ARBA00022723"/>
    </source>
</evidence>
<sequence>MVWALLPPIARAQDIEGGKTVFKKCAACHNADTKANKVGPTLKGVVGRAAGTVLGYSYSRAMKEVGAAGLLWDEPNLMEYLTNPKAKVPANKMGFPGLKNPDDIRNVIAYLKTLSG</sequence>
<organism evidence="8 9">
    <name type="scientific">Mesorhizobium tamadayense</name>
    <dbReference type="NCBI Taxonomy" id="425306"/>
    <lineage>
        <taxon>Bacteria</taxon>
        <taxon>Pseudomonadati</taxon>
        <taxon>Pseudomonadota</taxon>
        <taxon>Alphaproteobacteria</taxon>
        <taxon>Hyphomicrobiales</taxon>
        <taxon>Phyllobacteriaceae</taxon>
        <taxon>Mesorhizobium</taxon>
    </lineage>
</organism>
<keyword evidence="5 6" id="KW-0408">Iron</keyword>
<keyword evidence="3 6" id="KW-0479">Metal-binding</keyword>
<keyword evidence="4" id="KW-0249">Electron transport</keyword>